<dbReference type="SFLD" id="SFLDG01129">
    <property type="entry name" value="C1.5:_HAD__Beta-PGM__Phosphata"/>
    <property type="match status" value="1"/>
</dbReference>
<dbReference type="InterPro" id="IPR036412">
    <property type="entry name" value="HAD-like_sf"/>
</dbReference>
<dbReference type="NCBIfam" id="TIGR01509">
    <property type="entry name" value="HAD-SF-IA-v3"/>
    <property type="match status" value="1"/>
</dbReference>
<dbReference type="SUPFAM" id="SSF56784">
    <property type="entry name" value="HAD-like"/>
    <property type="match status" value="1"/>
</dbReference>
<dbReference type="InterPro" id="IPR006439">
    <property type="entry name" value="HAD-SF_hydro_IA"/>
</dbReference>
<dbReference type="Gene3D" id="1.10.150.240">
    <property type="entry name" value="Putative phosphatase, domain 2"/>
    <property type="match status" value="1"/>
</dbReference>
<gene>
    <name evidence="1" type="ORF">VPARA_00680</name>
</gene>
<dbReference type="RefSeq" id="WP_021007664.1">
    <property type="nucleotide sequence ID" value="NZ_JZWI01000001.1"/>
</dbReference>
<evidence type="ECO:0000313" key="2">
    <source>
        <dbReference type="Proteomes" id="UP000035170"/>
    </source>
</evidence>
<dbReference type="Proteomes" id="UP000035170">
    <property type="component" value="Unassembled WGS sequence"/>
</dbReference>
<name>A0A0H2M969_VARPD</name>
<dbReference type="PANTHER" id="PTHR42896:SF2">
    <property type="entry name" value="CBBY-LIKE PROTEIN"/>
    <property type="match status" value="1"/>
</dbReference>
<keyword evidence="2" id="KW-1185">Reference proteome</keyword>
<comment type="caution">
    <text evidence="1">The sequence shown here is derived from an EMBL/GenBank/DDBJ whole genome shotgun (WGS) entry which is preliminary data.</text>
</comment>
<dbReference type="InterPro" id="IPR023198">
    <property type="entry name" value="PGP-like_dom2"/>
</dbReference>
<dbReference type="EC" id="3.1.3.-" evidence="1"/>
<dbReference type="InterPro" id="IPR044999">
    <property type="entry name" value="CbbY-like"/>
</dbReference>
<dbReference type="InterPro" id="IPR023214">
    <property type="entry name" value="HAD_sf"/>
</dbReference>
<protein>
    <submittedName>
        <fullName evidence="1">Phosphorylated carbohydrates phosphatase</fullName>
        <ecNumber evidence="1">3.1.3.-</ecNumber>
    </submittedName>
</protein>
<evidence type="ECO:0000313" key="1">
    <source>
        <dbReference type="EMBL" id="KLN58706.1"/>
    </source>
</evidence>
<dbReference type="PATRIC" id="fig|34073.19.peg.65"/>
<dbReference type="EMBL" id="JZWI01000001">
    <property type="protein sequence ID" value="KLN58706.1"/>
    <property type="molecule type" value="Genomic_DNA"/>
</dbReference>
<dbReference type="Gene3D" id="3.40.50.1000">
    <property type="entry name" value="HAD superfamily/HAD-like"/>
    <property type="match status" value="1"/>
</dbReference>
<dbReference type="SFLD" id="SFLDS00003">
    <property type="entry name" value="Haloacid_Dehalogenase"/>
    <property type="match status" value="1"/>
</dbReference>
<proteinExistence type="predicted"/>
<reference evidence="1 2" key="1">
    <citation type="submission" date="2015-03" db="EMBL/GenBank/DDBJ databases">
        <title>Genome sequence of Variovorax paradoxus TBEA6.</title>
        <authorList>
            <person name="Poehlein A."/>
            <person name="Schuldes J."/>
            <person name="Wuebbeler J.H."/>
            <person name="Hiessl S."/>
            <person name="Steinbuechel A."/>
            <person name="Daniel R."/>
        </authorList>
    </citation>
    <scope>NUCLEOTIDE SEQUENCE [LARGE SCALE GENOMIC DNA]</scope>
    <source>
        <strain evidence="1 2">TBEA6</strain>
    </source>
</reference>
<sequence length="267" mass="28570">MSIEALVFDVDGTLADTEEVHRMAFNLAFEQLGLDWHWSQAEYRALLAVTGGKERMKACIDSLPLSASEKKRLHERVPAIHAAKTQHYTDIARRGGIELRTGVLRFLEEAQDAGLRLAIASTTTAVNIDALLQATLGPRGLTMFDVIACGDQVRAKKPASDIYLLALDTLGVPPERAIAIEDSPNGLRSALGAGLWTLVTPTFWTEGSDFSGAGLVLPGLGDPTQPLAGEPGGSLASAAWLGIEELLRMATVAPPLNAVQALYREDC</sequence>
<accession>A0A0H2M969</accession>
<dbReference type="PRINTS" id="PR00413">
    <property type="entry name" value="HADHALOGNASE"/>
</dbReference>
<dbReference type="AlphaFoldDB" id="A0A0H2M969"/>
<organism evidence="1 2">
    <name type="scientific">Variovorax paradoxus</name>
    <dbReference type="NCBI Taxonomy" id="34073"/>
    <lineage>
        <taxon>Bacteria</taxon>
        <taxon>Pseudomonadati</taxon>
        <taxon>Pseudomonadota</taxon>
        <taxon>Betaproteobacteria</taxon>
        <taxon>Burkholderiales</taxon>
        <taxon>Comamonadaceae</taxon>
        <taxon>Variovorax</taxon>
    </lineage>
</organism>
<keyword evidence="1" id="KW-0378">Hydrolase</keyword>
<dbReference type="GO" id="GO:0016787">
    <property type="term" value="F:hydrolase activity"/>
    <property type="evidence" value="ECO:0007669"/>
    <property type="project" value="UniProtKB-KW"/>
</dbReference>
<dbReference type="PANTHER" id="PTHR42896">
    <property type="entry name" value="XYLULOSE-1,5-BISPHOSPHATE (XUBP) PHOSPHATASE"/>
    <property type="match status" value="1"/>
</dbReference>
<dbReference type="Pfam" id="PF00702">
    <property type="entry name" value="Hydrolase"/>
    <property type="match status" value="1"/>
</dbReference>